<proteinExistence type="predicted"/>
<organism evidence="1">
    <name type="scientific">Lepeophtheirus salmonis</name>
    <name type="common">Salmon louse</name>
    <name type="synonym">Caligus salmonis</name>
    <dbReference type="NCBI Taxonomy" id="72036"/>
    <lineage>
        <taxon>Eukaryota</taxon>
        <taxon>Metazoa</taxon>
        <taxon>Ecdysozoa</taxon>
        <taxon>Arthropoda</taxon>
        <taxon>Crustacea</taxon>
        <taxon>Multicrustacea</taxon>
        <taxon>Hexanauplia</taxon>
        <taxon>Copepoda</taxon>
        <taxon>Siphonostomatoida</taxon>
        <taxon>Caligidae</taxon>
        <taxon>Lepeophtheirus</taxon>
    </lineage>
</organism>
<dbReference type="AlphaFoldDB" id="A0A0K2UCL6"/>
<evidence type="ECO:0000313" key="1">
    <source>
        <dbReference type="EMBL" id="CDW35795.1"/>
    </source>
</evidence>
<reference evidence="1" key="1">
    <citation type="submission" date="2014-05" db="EMBL/GenBank/DDBJ databases">
        <authorList>
            <person name="Chronopoulou M."/>
        </authorList>
    </citation>
    <scope>NUCLEOTIDE SEQUENCE</scope>
    <source>
        <tissue evidence="1">Whole organism</tissue>
    </source>
</reference>
<protein>
    <submittedName>
        <fullName evidence="1">Uncharacterized protein</fullName>
    </submittedName>
</protein>
<accession>A0A0K2UCL6</accession>
<dbReference type="EMBL" id="HACA01018434">
    <property type="protein sequence ID" value="CDW35795.1"/>
    <property type="molecule type" value="Transcribed_RNA"/>
</dbReference>
<name>A0A0K2UCL6_LEPSM</name>
<sequence>MHCQMYNVYRNACTVKLVFSAQVSKLKKQPLIADGLLSQVFNFVNKIRVRVGKNEMVSRKI</sequence>